<evidence type="ECO:0000313" key="3">
    <source>
        <dbReference type="EMBL" id="NMN96816.1"/>
    </source>
</evidence>
<protein>
    <submittedName>
        <fullName evidence="3">SRPBCC domain-containing protein</fullName>
    </submittedName>
</protein>
<comment type="caution">
    <text evidence="3">The sequence shown here is derived from an EMBL/GenBank/DDBJ whole genome shotgun (WGS) entry which is preliminary data.</text>
</comment>
<dbReference type="EMBL" id="VCQU01000006">
    <property type="protein sequence ID" value="NMN96816.1"/>
    <property type="molecule type" value="Genomic_DNA"/>
</dbReference>
<gene>
    <name evidence="3" type="ORF">FGL95_17395</name>
</gene>
<evidence type="ECO:0000259" key="2">
    <source>
        <dbReference type="Pfam" id="PF08327"/>
    </source>
</evidence>
<reference evidence="3 4" key="1">
    <citation type="submission" date="2019-05" db="EMBL/GenBank/DDBJ databases">
        <authorList>
            <person name="Lee S.D."/>
        </authorList>
    </citation>
    <scope>NUCLEOTIDE SEQUENCE [LARGE SCALE GENOMIC DNA]</scope>
    <source>
        <strain evidence="3 4">YC2-7</strain>
    </source>
</reference>
<evidence type="ECO:0000256" key="1">
    <source>
        <dbReference type="ARBA" id="ARBA00006817"/>
    </source>
</evidence>
<dbReference type="SUPFAM" id="SSF55961">
    <property type="entry name" value="Bet v1-like"/>
    <property type="match status" value="2"/>
</dbReference>
<sequence>MTEPMILRARVNAPLPAVRDALINPESLQIWLAEKAAVDLPTTFEFWGRYTPEGDAPHQRLLHVDDRSLKFNWLLDGVDTTVEITLEAENDENTIVALSQSHFVMSEALDVTASIRGVLQTFWCMAIANLVDLLEGRELTYRHDFTDPTMATETVIDAPLHEVYESLIDGQTVTAWFGYPIDIEAWAGGRYAMGGFESGYAAKVVDVVPDKKLSVDWGTGAGVTSWELADSNGKTRLTFVQSGFDPATPPHAGWLGSVSGLAELRRFHEISNWRPIWIQDEAAQAS</sequence>
<feature type="domain" description="Activator of Hsp90 ATPase homologue 1/2-like C-terminal" evidence="2">
    <location>
        <begin position="157"/>
        <end position="254"/>
    </location>
</feature>
<dbReference type="Gene3D" id="3.30.530.20">
    <property type="match status" value="2"/>
</dbReference>
<dbReference type="Proteomes" id="UP000535543">
    <property type="component" value="Unassembled WGS sequence"/>
</dbReference>
<comment type="similarity">
    <text evidence="1">Belongs to the AHA1 family.</text>
</comment>
<organism evidence="3 4">
    <name type="scientific">Antrihabitans stalactiti</name>
    <dbReference type="NCBI Taxonomy" id="2584121"/>
    <lineage>
        <taxon>Bacteria</taxon>
        <taxon>Bacillati</taxon>
        <taxon>Actinomycetota</taxon>
        <taxon>Actinomycetes</taxon>
        <taxon>Mycobacteriales</taxon>
        <taxon>Nocardiaceae</taxon>
        <taxon>Antrihabitans</taxon>
    </lineage>
</organism>
<dbReference type="Pfam" id="PF08327">
    <property type="entry name" value="AHSA1"/>
    <property type="match status" value="1"/>
</dbReference>
<keyword evidence="4" id="KW-1185">Reference proteome</keyword>
<accession>A0A848KGB7</accession>
<dbReference type="AlphaFoldDB" id="A0A848KGB7"/>
<dbReference type="InterPro" id="IPR013538">
    <property type="entry name" value="ASHA1/2-like_C"/>
</dbReference>
<reference evidence="3 4" key="2">
    <citation type="submission" date="2020-06" db="EMBL/GenBank/DDBJ databases">
        <title>Antribacter stalactiti gen. nov., sp. nov., a new member of the family Nacardiaceae isolated from a cave.</title>
        <authorList>
            <person name="Kim I.S."/>
        </authorList>
    </citation>
    <scope>NUCLEOTIDE SEQUENCE [LARGE SCALE GENOMIC DNA]</scope>
    <source>
        <strain evidence="3 4">YC2-7</strain>
    </source>
</reference>
<dbReference type="InterPro" id="IPR023393">
    <property type="entry name" value="START-like_dom_sf"/>
</dbReference>
<dbReference type="RefSeq" id="WP_169589171.1">
    <property type="nucleotide sequence ID" value="NZ_VCQU01000006.1"/>
</dbReference>
<evidence type="ECO:0000313" key="4">
    <source>
        <dbReference type="Proteomes" id="UP000535543"/>
    </source>
</evidence>
<name>A0A848KGB7_9NOCA</name>
<dbReference type="CDD" id="cd07814">
    <property type="entry name" value="SRPBCC_CalC_Aha1-like"/>
    <property type="match status" value="1"/>
</dbReference>
<proteinExistence type="inferred from homology"/>